<evidence type="ECO:0000259" key="2">
    <source>
        <dbReference type="Pfam" id="PF07883"/>
    </source>
</evidence>
<feature type="domain" description="Cupin type-2" evidence="2">
    <location>
        <begin position="51"/>
        <end position="118"/>
    </location>
</feature>
<dbReference type="SUPFAM" id="SSF51182">
    <property type="entry name" value="RmlC-like cupins"/>
    <property type="match status" value="1"/>
</dbReference>
<reference evidence="3 4" key="1">
    <citation type="submission" date="2021-02" db="EMBL/GenBank/DDBJ databases">
        <title>Actinophytocola xerophila sp. nov., isolated from soil of cotton cropping field.</title>
        <authorList>
            <person name="Huang R."/>
            <person name="Chen X."/>
            <person name="Ge X."/>
            <person name="Liu W."/>
        </authorList>
    </citation>
    <scope>NUCLEOTIDE SEQUENCE [LARGE SCALE GENOMIC DNA]</scope>
    <source>
        <strain evidence="3 4">S1-96</strain>
    </source>
</reference>
<dbReference type="Proteomes" id="UP001156441">
    <property type="component" value="Unassembled WGS sequence"/>
</dbReference>
<dbReference type="InterPro" id="IPR013096">
    <property type="entry name" value="Cupin_2"/>
</dbReference>
<protein>
    <submittedName>
        <fullName evidence="3">Cupin domain-containing protein</fullName>
    </submittedName>
</protein>
<dbReference type="PANTHER" id="PTHR36440">
    <property type="entry name" value="PUTATIVE (AFU_ORTHOLOGUE AFUA_8G07350)-RELATED"/>
    <property type="match status" value="1"/>
</dbReference>
<evidence type="ECO:0000313" key="3">
    <source>
        <dbReference type="EMBL" id="MCT2583122.1"/>
    </source>
</evidence>
<dbReference type="Gene3D" id="2.60.120.10">
    <property type="entry name" value="Jelly Rolls"/>
    <property type="match status" value="1"/>
</dbReference>
<feature type="region of interest" description="Disordered" evidence="1">
    <location>
        <begin position="152"/>
        <end position="176"/>
    </location>
</feature>
<proteinExistence type="predicted"/>
<accession>A0ABT2J5I1</accession>
<organism evidence="3 4">
    <name type="scientific">Actinophytocola gossypii</name>
    <dbReference type="NCBI Taxonomy" id="2812003"/>
    <lineage>
        <taxon>Bacteria</taxon>
        <taxon>Bacillati</taxon>
        <taxon>Actinomycetota</taxon>
        <taxon>Actinomycetes</taxon>
        <taxon>Pseudonocardiales</taxon>
        <taxon>Pseudonocardiaceae</taxon>
    </lineage>
</organism>
<dbReference type="InterPro" id="IPR011051">
    <property type="entry name" value="RmlC_Cupin_sf"/>
</dbReference>
<feature type="compositionally biased region" description="Pro residues" evidence="1">
    <location>
        <begin position="163"/>
        <end position="176"/>
    </location>
</feature>
<comment type="caution">
    <text evidence="3">The sequence shown here is derived from an EMBL/GenBank/DDBJ whole genome shotgun (WGS) entry which is preliminary data.</text>
</comment>
<dbReference type="InterPro" id="IPR014710">
    <property type="entry name" value="RmlC-like_jellyroll"/>
</dbReference>
<dbReference type="PANTHER" id="PTHR36440:SF1">
    <property type="entry name" value="PUTATIVE (AFU_ORTHOLOGUE AFUA_8G07350)-RELATED"/>
    <property type="match status" value="1"/>
</dbReference>
<evidence type="ECO:0000313" key="4">
    <source>
        <dbReference type="Proteomes" id="UP001156441"/>
    </source>
</evidence>
<evidence type="ECO:0000256" key="1">
    <source>
        <dbReference type="SAM" id="MobiDB-lite"/>
    </source>
</evidence>
<gene>
    <name evidence="3" type="ORF">JT362_08335</name>
</gene>
<name>A0ABT2J5I1_9PSEU</name>
<dbReference type="InterPro" id="IPR053146">
    <property type="entry name" value="QDO-like"/>
</dbReference>
<sequence>MTPRGETVTGRENLIHVPADDGDGVWIGGTLHTVKAGTATTSGSLSFLQLTVSPGDGPPPHIHTGEDETLYILSGEFEFFSAGRTFAATAGDLVHVPRGTLHGVRNVGESTARALTIYTPGGMDRYFTAVGTPEGLPGAGPAPLSPEQLRAAVEQAPAHGLIIPPPPDGGPPPPPR</sequence>
<dbReference type="EMBL" id="JAFFZE010000009">
    <property type="protein sequence ID" value="MCT2583122.1"/>
    <property type="molecule type" value="Genomic_DNA"/>
</dbReference>
<keyword evidence="4" id="KW-1185">Reference proteome</keyword>
<dbReference type="Pfam" id="PF07883">
    <property type="entry name" value="Cupin_2"/>
    <property type="match status" value="1"/>
</dbReference>